<accession>A0A1I6YFW1</accession>
<dbReference type="AlphaFoldDB" id="A0A1I6YFW1"/>
<dbReference type="InterPro" id="IPR036514">
    <property type="entry name" value="SGNH_hydro_sf"/>
</dbReference>
<evidence type="ECO:0000259" key="2">
    <source>
        <dbReference type="Pfam" id="PF13472"/>
    </source>
</evidence>
<dbReference type="GO" id="GO:0016788">
    <property type="term" value="F:hydrolase activity, acting on ester bonds"/>
    <property type="evidence" value="ECO:0007669"/>
    <property type="project" value="UniProtKB-ARBA"/>
</dbReference>
<dbReference type="InterPro" id="IPR013830">
    <property type="entry name" value="SGNH_hydro"/>
</dbReference>
<dbReference type="CDD" id="cd01836">
    <property type="entry name" value="FeeA_FeeB_like"/>
    <property type="match status" value="1"/>
</dbReference>
<sequence length="264" mass="28663">MSRTVDILSRTVLLPLLAAQGLHVRRKALILPEAEGPRAGIDGTGPDLHLLVLGDSSAAGVGVARQQDALSGQLAAALNPHFRLHWRLEARTGETTRSTLARMRDIRPMRTDAVVLALGVNDTTRLAAPGGWLRRQQALYDLLRRDCGAQQIYVTAVPPLGQFPLLPQPLRWVLGRHARGLDLHLQRLLADQPDCTHISLNLPPDPALMADDGFHPGARVYRHWARLVATRIRQDFAPSAGTNTVGGSHLQSPDASAQSPDAPE</sequence>
<gene>
    <name evidence="3" type="ORF">SAMN05216236_102181</name>
</gene>
<protein>
    <submittedName>
        <fullName evidence="3">Lysophospholipase L1</fullName>
    </submittedName>
</protein>
<dbReference type="RefSeq" id="WP_074920527.1">
    <property type="nucleotide sequence ID" value="NZ_FPAW01000002.1"/>
</dbReference>
<dbReference type="OrthoDB" id="9804395at2"/>
<evidence type="ECO:0000313" key="3">
    <source>
        <dbReference type="EMBL" id="SFT49094.1"/>
    </source>
</evidence>
<dbReference type="SUPFAM" id="SSF52266">
    <property type="entry name" value="SGNH hydrolase"/>
    <property type="match status" value="1"/>
</dbReference>
<dbReference type="EMBL" id="FPAW01000002">
    <property type="protein sequence ID" value="SFT49094.1"/>
    <property type="molecule type" value="Genomic_DNA"/>
</dbReference>
<feature type="domain" description="SGNH hydrolase-type esterase" evidence="2">
    <location>
        <begin position="52"/>
        <end position="222"/>
    </location>
</feature>
<name>A0A1I6YFW1_9RHOB</name>
<proteinExistence type="predicted"/>
<feature type="region of interest" description="Disordered" evidence="1">
    <location>
        <begin position="239"/>
        <end position="264"/>
    </location>
</feature>
<keyword evidence="4" id="KW-1185">Reference proteome</keyword>
<dbReference type="Proteomes" id="UP000182466">
    <property type="component" value="Unassembled WGS sequence"/>
</dbReference>
<dbReference type="STRING" id="999627.SAMN05216236_102181"/>
<feature type="compositionally biased region" description="Polar residues" evidence="1">
    <location>
        <begin position="240"/>
        <end position="264"/>
    </location>
</feature>
<evidence type="ECO:0000256" key="1">
    <source>
        <dbReference type="SAM" id="MobiDB-lite"/>
    </source>
</evidence>
<dbReference type="Gene3D" id="3.40.50.1110">
    <property type="entry name" value="SGNH hydrolase"/>
    <property type="match status" value="1"/>
</dbReference>
<dbReference type="eggNOG" id="COG2755">
    <property type="taxonomic scope" value="Bacteria"/>
</dbReference>
<reference evidence="3 4" key="1">
    <citation type="submission" date="2016-10" db="EMBL/GenBank/DDBJ databases">
        <authorList>
            <person name="de Groot N.N."/>
        </authorList>
    </citation>
    <scope>NUCLEOTIDE SEQUENCE [LARGE SCALE GENOMIC DNA]</scope>
    <source>
        <strain evidence="3 4">CGMCC 1.10959</strain>
    </source>
</reference>
<organism evidence="3 4">
    <name type="scientific">Sedimentitalea nanhaiensis</name>
    <dbReference type="NCBI Taxonomy" id="999627"/>
    <lineage>
        <taxon>Bacteria</taxon>
        <taxon>Pseudomonadati</taxon>
        <taxon>Pseudomonadota</taxon>
        <taxon>Alphaproteobacteria</taxon>
        <taxon>Rhodobacterales</taxon>
        <taxon>Paracoccaceae</taxon>
        <taxon>Sedimentitalea</taxon>
    </lineage>
</organism>
<dbReference type="Pfam" id="PF13472">
    <property type="entry name" value="Lipase_GDSL_2"/>
    <property type="match status" value="1"/>
</dbReference>
<evidence type="ECO:0000313" key="4">
    <source>
        <dbReference type="Proteomes" id="UP000182466"/>
    </source>
</evidence>